<sequence>MAEDASGQHHVVATTTTATPTSSPLLHFLPHTSTEDDSGHHHPHCANTTLSPPPLRLLQLVHPFSTSSRTHRPKMLLATTSVVPTPRRCHHHCYYSNWFSPHPLPPAHIYQLCSPPLPDLNQCQTIPYNLRDHNPTPRRRYFPISVINTKVIPELDNGGTSEGGSFEVIFAHLLSEIKISFEKFSPVVFKFCAMTDWKRRREETAKSAPAIVGRECWVGSAVGDRGGGCLAVVHRCLAG</sequence>
<dbReference type="EMBL" id="JBFOLJ010000006">
    <property type="protein sequence ID" value="KAL2528794.1"/>
    <property type="molecule type" value="Genomic_DNA"/>
</dbReference>
<dbReference type="Proteomes" id="UP001604277">
    <property type="component" value="Unassembled WGS sequence"/>
</dbReference>
<protein>
    <submittedName>
        <fullName evidence="2">Uncharacterized protein</fullName>
    </submittedName>
</protein>
<keyword evidence="3" id="KW-1185">Reference proteome</keyword>
<organism evidence="2 3">
    <name type="scientific">Forsythia ovata</name>
    <dbReference type="NCBI Taxonomy" id="205694"/>
    <lineage>
        <taxon>Eukaryota</taxon>
        <taxon>Viridiplantae</taxon>
        <taxon>Streptophyta</taxon>
        <taxon>Embryophyta</taxon>
        <taxon>Tracheophyta</taxon>
        <taxon>Spermatophyta</taxon>
        <taxon>Magnoliopsida</taxon>
        <taxon>eudicotyledons</taxon>
        <taxon>Gunneridae</taxon>
        <taxon>Pentapetalae</taxon>
        <taxon>asterids</taxon>
        <taxon>lamiids</taxon>
        <taxon>Lamiales</taxon>
        <taxon>Oleaceae</taxon>
        <taxon>Forsythieae</taxon>
        <taxon>Forsythia</taxon>
    </lineage>
</organism>
<evidence type="ECO:0000313" key="3">
    <source>
        <dbReference type="Proteomes" id="UP001604277"/>
    </source>
</evidence>
<name>A0ABD1UUQ6_9LAMI</name>
<feature type="compositionally biased region" description="Low complexity" evidence="1">
    <location>
        <begin position="9"/>
        <end position="26"/>
    </location>
</feature>
<feature type="region of interest" description="Disordered" evidence="1">
    <location>
        <begin position="1"/>
        <end position="51"/>
    </location>
</feature>
<evidence type="ECO:0000313" key="2">
    <source>
        <dbReference type="EMBL" id="KAL2528794.1"/>
    </source>
</evidence>
<comment type="caution">
    <text evidence="2">The sequence shown here is derived from an EMBL/GenBank/DDBJ whole genome shotgun (WGS) entry which is preliminary data.</text>
</comment>
<gene>
    <name evidence="2" type="ORF">Fot_21395</name>
</gene>
<reference evidence="3" key="1">
    <citation type="submission" date="2024-07" db="EMBL/GenBank/DDBJ databases">
        <title>Two chromosome-level genome assemblies of Korean endemic species Abeliophyllum distichum and Forsythia ovata (Oleaceae).</title>
        <authorList>
            <person name="Jang H."/>
        </authorList>
    </citation>
    <scope>NUCLEOTIDE SEQUENCE [LARGE SCALE GENOMIC DNA]</scope>
</reference>
<proteinExistence type="predicted"/>
<evidence type="ECO:0000256" key="1">
    <source>
        <dbReference type="SAM" id="MobiDB-lite"/>
    </source>
</evidence>
<accession>A0ABD1UUQ6</accession>
<dbReference type="AlphaFoldDB" id="A0ABD1UUQ6"/>